<keyword evidence="2" id="KW-0547">Nucleotide-binding</keyword>
<evidence type="ECO:0000256" key="1">
    <source>
        <dbReference type="ARBA" id="ARBA00006216"/>
    </source>
</evidence>
<keyword evidence="3" id="KW-0067">ATP-binding</keyword>
<comment type="similarity">
    <text evidence="1">Belongs to the ABC transporter superfamily. Ycf16 family.</text>
</comment>
<dbReference type="EMBL" id="PEXU01000047">
    <property type="protein sequence ID" value="PIS42340.1"/>
    <property type="molecule type" value="Genomic_DNA"/>
</dbReference>
<dbReference type="AlphaFoldDB" id="A0A2H0YV41"/>
<dbReference type="InterPro" id="IPR010230">
    <property type="entry name" value="FeS-cluster_ATPase_SufC"/>
</dbReference>
<dbReference type="InterPro" id="IPR003439">
    <property type="entry name" value="ABC_transporter-like_ATP-bd"/>
</dbReference>
<dbReference type="InterPro" id="IPR017871">
    <property type="entry name" value="ABC_transporter-like_CS"/>
</dbReference>
<dbReference type="InterPro" id="IPR003593">
    <property type="entry name" value="AAA+_ATPase"/>
</dbReference>
<dbReference type="SMART" id="SM00382">
    <property type="entry name" value="AAA"/>
    <property type="match status" value="1"/>
</dbReference>
<gene>
    <name evidence="5" type="primary">sufC</name>
    <name evidence="5" type="ORF">COT24_03915</name>
</gene>
<dbReference type="PROSITE" id="PS00211">
    <property type="entry name" value="ABC_TRANSPORTER_1"/>
    <property type="match status" value="1"/>
</dbReference>
<dbReference type="GO" id="GO:0005524">
    <property type="term" value="F:ATP binding"/>
    <property type="evidence" value="ECO:0007669"/>
    <property type="project" value="UniProtKB-KW"/>
</dbReference>
<dbReference type="CDD" id="cd03217">
    <property type="entry name" value="ABC_FeS_Assembly"/>
    <property type="match status" value="1"/>
</dbReference>
<evidence type="ECO:0000256" key="3">
    <source>
        <dbReference type="ARBA" id="ARBA00022840"/>
    </source>
</evidence>
<dbReference type="Gene3D" id="3.40.50.300">
    <property type="entry name" value="P-loop containing nucleotide triphosphate hydrolases"/>
    <property type="match status" value="1"/>
</dbReference>
<name>A0A2H0YV41_9BACT</name>
<sequence length="251" mass="28141">MKNILSIQNLKVKVDQKEIIKGVSLNIKSGEIHALMGPNGSGKSTLAMALMGNPDFKIASGKALFNQRNILAEPPEKRAKQGLFLSFQYPQEIAGVSLFNFLRTAYNNVKRKKNDPISVAEFRNLLEEKSRLLKIDPSFWGRPINEGFSGGEKKKAEILQLSILEPKLAILDETDSGLDIDALKTVAEGIDQIRRKNKMSILIITHYQRILRYIKPDFVHVLLAGKIVESGRQALAGKLEQKGYLNFIKKK</sequence>
<evidence type="ECO:0000256" key="2">
    <source>
        <dbReference type="ARBA" id="ARBA00022741"/>
    </source>
</evidence>
<dbReference type="NCBIfam" id="TIGR01978">
    <property type="entry name" value="sufC"/>
    <property type="match status" value="1"/>
</dbReference>
<organism evidence="5 6">
    <name type="scientific">Candidatus Kerfeldbacteria bacterium CG08_land_8_20_14_0_20_40_16</name>
    <dbReference type="NCBI Taxonomy" id="2014244"/>
    <lineage>
        <taxon>Bacteria</taxon>
        <taxon>Candidatus Kerfeldiibacteriota</taxon>
    </lineage>
</organism>
<accession>A0A2H0YV41</accession>
<dbReference type="PANTHER" id="PTHR43204">
    <property type="entry name" value="ABC TRANSPORTER I FAMILY MEMBER 6, CHLOROPLASTIC"/>
    <property type="match status" value="1"/>
</dbReference>
<evidence type="ECO:0000259" key="4">
    <source>
        <dbReference type="PROSITE" id="PS50893"/>
    </source>
</evidence>
<dbReference type="PROSITE" id="PS50893">
    <property type="entry name" value="ABC_TRANSPORTER_2"/>
    <property type="match status" value="1"/>
</dbReference>
<dbReference type="SUPFAM" id="SSF52540">
    <property type="entry name" value="P-loop containing nucleoside triphosphate hydrolases"/>
    <property type="match status" value="1"/>
</dbReference>
<evidence type="ECO:0000313" key="6">
    <source>
        <dbReference type="Proteomes" id="UP000231542"/>
    </source>
</evidence>
<protein>
    <submittedName>
        <fullName evidence="5">Fe-S cluster assembly ATPase SufC</fullName>
    </submittedName>
</protein>
<dbReference type="Pfam" id="PF00005">
    <property type="entry name" value="ABC_tran"/>
    <property type="match status" value="1"/>
</dbReference>
<dbReference type="GO" id="GO:0016887">
    <property type="term" value="F:ATP hydrolysis activity"/>
    <property type="evidence" value="ECO:0007669"/>
    <property type="project" value="InterPro"/>
</dbReference>
<dbReference type="InterPro" id="IPR027417">
    <property type="entry name" value="P-loop_NTPase"/>
</dbReference>
<reference evidence="5 6" key="1">
    <citation type="submission" date="2017-09" db="EMBL/GenBank/DDBJ databases">
        <title>Depth-based differentiation of microbial function through sediment-hosted aquifers and enrichment of novel symbionts in the deep terrestrial subsurface.</title>
        <authorList>
            <person name="Probst A.J."/>
            <person name="Ladd B."/>
            <person name="Jarett J.K."/>
            <person name="Geller-Mcgrath D.E."/>
            <person name="Sieber C.M."/>
            <person name="Emerson J.B."/>
            <person name="Anantharaman K."/>
            <person name="Thomas B.C."/>
            <person name="Malmstrom R."/>
            <person name="Stieglmeier M."/>
            <person name="Klingl A."/>
            <person name="Woyke T."/>
            <person name="Ryan C.M."/>
            <person name="Banfield J.F."/>
        </authorList>
    </citation>
    <scope>NUCLEOTIDE SEQUENCE [LARGE SCALE GENOMIC DNA]</scope>
    <source>
        <strain evidence="5">CG08_land_8_20_14_0_20_40_16</strain>
    </source>
</reference>
<evidence type="ECO:0000313" key="5">
    <source>
        <dbReference type="EMBL" id="PIS42340.1"/>
    </source>
</evidence>
<feature type="domain" description="ABC transporter" evidence="4">
    <location>
        <begin position="5"/>
        <end position="249"/>
    </location>
</feature>
<comment type="caution">
    <text evidence="5">The sequence shown here is derived from an EMBL/GenBank/DDBJ whole genome shotgun (WGS) entry which is preliminary data.</text>
</comment>
<proteinExistence type="inferred from homology"/>
<dbReference type="Proteomes" id="UP000231542">
    <property type="component" value="Unassembled WGS sequence"/>
</dbReference>
<dbReference type="PANTHER" id="PTHR43204:SF1">
    <property type="entry name" value="ABC TRANSPORTER I FAMILY MEMBER 6, CHLOROPLASTIC"/>
    <property type="match status" value="1"/>
</dbReference>